<dbReference type="GO" id="GO:0005524">
    <property type="term" value="F:ATP binding"/>
    <property type="evidence" value="ECO:0007669"/>
    <property type="project" value="UniProtKB-UniRule"/>
</dbReference>
<name>A0A9D9EEQ0_9BACT</name>
<dbReference type="NCBIfam" id="TIGR01146">
    <property type="entry name" value="ATPsyn_F1gamma"/>
    <property type="match status" value="1"/>
</dbReference>
<evidence type="ECO:0000256" key="7">
    <source>
        <dbReference type="ARBA" id="ARBA00023136"/>
    </source>
</evidence>
<sequence length="297" mass="32394">MASLKEIKGRINSVNGTLKITSAMKMVASSKLHKAQSAIENMLPYEKQMHGILSRLLTDDSAPGCSGYVEERPVRKVAIVAVASNSSLCGAFNANAIRHLHDTVESYLQSGLSKDDITIYAVGRKMSDAVAKAGFPLHGDFGRLADKHVYSEVSEFAGKLIDSYLKKEVDRIELVYNHYKSSASQIPVRETYLPFSSTSGESAEPSGAEETGYLNDYIIEPDPASVLSVLLPKVLVLKIYTMLLDANAAEHAARTVAMQEATDNGHQLLQDLTLQYNKQRQQSITDELLDIVSGSLA</sequence>
<evidence type="ECO:0000256" key="2">
    <source>
        <dbReference type="ARBA" id="ARBA00004170"/>
    </source>
</evidence>
<dbReference type="PRINTS" id="PR00126">
    <property type="entry name" value="ATPASEGAMMA"/>
</dbReference>
<dbReference type="EMBL" id="JADIMO010000121">
    <property type="protein sequence ID" value="MBO8445897.1"/>
    <property type="molecule type" value="Genomic_DNA"/>
</dbReference>
<evidence type="ECO:0000256" key="4">
    <source>
        <dbReference type="ARBA" id="ARBA00022448"/>
    </source>
</evidence>
<keyword evidence="9 10" id="KW-0066">ATP synthesis</keyword>
<accession>A0A9D9EEQ0</accession>
<keyword evidence="4 10" id="KW-0813">Transport</keyword>
<comment type="caution">
    <text evidence="11">The sequence shown here is derived from an EMBL/GenBank/DDBJ whole genome shotgun (WGS) entry which is preliminary data.</text>
</comment>
<evidence type="ECO:0000256" key="5">
    <source>
        <dbReference type="ARBA" id="ARBA00022781"/>
    </source>
</evidence>
<keyword evidence="8 10" id="KW-0139">CF(1)</keyword>
<protein>
    <recommendedName>
        <fullName evidence="10">ATP synthase gamma chain</fullName>
    </recommendedName>
    <alternativeName>
        <fullName evidence="10">ATP synthase F1 sector gamma subunit</fullName>
    </alternativeName>
    <alternativeName>
        <fullName evidence="10">F-ATPase gamma subunit</fullName>
    </alternativeName>
</protein>
<keyword evidence="10" id="KW-1003">Cell membrane</keyword>
<dbReference type="PANTHER" id="PTHR11693:SF22">
    <property type="entry name" value="ATP SYNTHASE SUBUNIT GAMMA, MITOCHONDRIAL"/>
    <property type="match status" value="1"/>
</dbReference>
<keyword evidence="7 10" id="KW-0472">Membrane</keyword>
<reference evidence="11" key="2">
    <citation type="journal article" date="2021" name="PeerJ">
        <title>Extensive microbial diversity within the chicken gut microbiome revealed by metagenomics and culture.</title>
        <authorList>
            <person name="Gilroy R."/>
            <person name="Ravi A."/>
            <person name="Getino M."/>
            <person name="Pursley I."/>
            <person name="Horton D.L."/>
            <person name="Alikhan N.F."/>
            <person name="Baker D."/>
            <person name="Gharbi K."/>
            <person name="Hall N."/>
            <person name="Watson M."/>
            <person name="Adriaenssens E.M."/>
            <person name="Foster-Nyarko E."/>
            <person name="Jarju S."/>
            <person name="Secka A."/>
            <person name="Antonio M."/>
            <person name="Oren A."/>
            <person name="Chaudhuri R.R."/>
            <person name="La Ragione R."/>
            <person name="Hildebrand F."/>
            <person name="Pallen M.J."/>
        </authorList>
    </citation>
    <scope>NUCLEOTIDE SEQUENCE</scope>
    <source>
        <strain evidence="11">D5-748</strain>
    </source>
</reference>
<evidence type="ECO:0000256" key="9">
    <source>
        <dbReference type="ARBA" id="ARBA00023310"/>
    </source>
</evidence>
<keyword evidence="6 10" id="KW-0406">Ion transport</keyword>
<evidence type="ECO:0000256" key="8">
    <source>
        <dbReference type="ARBA" id="ARBA00023196"/>
    </source>
</evidence>
<dbReference type="InterPro" id="IPR000131">
    <property type="entry name" value="ATP_synth_F1_gsu"/>
</dbReference>
<dbReference type="HAMAP" id="MF_00815">
    <property type="entry name" value="ATP_synth_gamma_bact"/>
    <property type="match status" value="1"/>
</dbReference>
<dbReference type="Gene3D" id="3.40.1380.10">
    <property type="match status" value="1"/>
</dbReference>
<evidence type="ECO:0000256" key="10">
    <source>
        <dbReference type="HAMAP-Rule" id="MF_00815"/>
    </source>
</evidence>
<dbReference type="GO" id="GO:0045259">
    <property type="term" value="C:proton-transporting ATP synthase complex"/>
    <property type="evidence" value="ECO:0007669"/>
    <property type="project" value="UniProtKB-KW"/>
</dbReference>
<dbReference type="Pfam" id="PF00231">
    <property type="entry name" value="ATP-synt"/>
    <property type="match status" value="1"/>
</dbReference>
<dbReference type="GO" id="GO:0042777">
    <property type="term" value="P:proton motive force-driven plasma membrane ATP synthesis"/>
    <property type="evidence" value="ECO:0007669"/>
    <property type="project" value="UniProtKB-UniRule"/>
</dbReference>
<dbReference type="InterPro" id="IPR035968">
    <property type="entry name" value="ATP_synth_F1_ATPase_gsu"/>
</dbReference>
<comment type="function">
    <text evidence="1 10">Produces ATP from ADP in the presence of a proton gradient across the membrane. The gamma chain is believed to be important in regulating ATPase activity and the flow of protons through the CF(0) complex.</text>
</comment>
<keyword evidence="5 10" id="KW-0375">Hydrogen ion transport</keyword>
<dbReference type="PANTHER" id="PTHR11693">
    <property type="entry name" value="ATP SYNTHASE GAMMA CHAIN"/>
    <property type="match status" value="1"/>
</dbReference>
<evidence type="ECO:0000313" key="11">
    <source>
        <dbReference type="EMBL" id="MBO8445897.1"/>
    </source>
</evidence>
<gene>
    <name evidence="10" type="primary">atpG</name>
    <name evidence="11" type="ORF">IAC23_09470</name>
</gene>
<proteinExistence type="inferred from homology"/>
<comment type="subcellular location">
    <subcellularLocation>
        <location evidence="10">Cell membrane</location>
        <topology evidence="10">Peripheral membrane protein</topology>
    </subcellularLocation>
    <subcellularLocation>
        <location evidence="2">Membrane</location>
        <topology evidence="2">Peripheral membrane protein</topology>
    </subcellularLocation>
</comment>
<dbReference type="AlphaFoldDB" id="A0A9D9EEQ0"/>
<dbReference type="GO" id="GO:0046933">
    <property type="term" value="F:proton-transporting ATP synthase activity, rotational mechanism"/>
    <property type="evidence" value="ECO:0007669"/>
    <property type="project" value="UniProtKB-UniRule"/>
</dbReference>
<dbReference type="Gene3D" id="1.10.287.80">
    <property type="entry name" value="ATP synthase, gamma subunit, helix hairpin domain"/>
    <property type="match status" value="2"/>
</dbReference>
<dbReference type="NCBIfam" id="NF009959">
    <property type="entry name" value="PRK13426.1"/>
    <property type="match status" value="1"/>
</dbReference>
<reference evidence="11" key="1">
    <citation type="submission" date="2020-10" db="EMBL/GenBank/DDBJ databases">
        <authorList>
            <person name="Gilroy R."/>
        </authorList>
    </citation>
    <scope>NUCLEOTIDE SEQUENCE</scope>
    <source>
        <strain evidence="11">D5-748</strain>
    </source>
</reference>
<evidence type="ECO:0000256" key="3">
    <source>
        <dbReference type="ARBA" id="ARBA00007681"/>
    </source>
</evidence>
<evidence type="ECO:0000256" key="6">
    <source>
        <dbReference type="ARBA" id="ARBA00023065"/>
    </source>
</evidence>
<dbReference type="Proteomes" id="UP000823619">
    <property type="component" value="Unassembled WGS sequence"/>
</dbReference>
<organism evidence="11 12">
    <name type="scientific">Candidatus Cryptobacteroides merdavium</name>
    <dbReference type="NCBI Taxonomy" id="2840769"/>
    <lineage>
        <taxon>Bacteria</taxon>
        <taxon>Pseudomonadati</taxon>
        <taxon>Bacteroidota</taxon>
        <taxon>Bacteroidia</taxon>
        <taxon>Bacteroidales</taxon>
        <taxon>Candidatus Cryptobacteroides</taxon>
    </lineage>
</organism>
<evidence type="ECO:0000313" key="12">
    <source>
        <dbReference type="Proteomes" id="UP000823619"/>
    </source>
</evidence>
<dbReference type="SUPFAM" id="SSF52943">
    <property type="entry name" value="ATP synthase (F1-ATPase), gamma subunit"/>
    <property type="match status" value="1"/>
</dbReference>
<comment type="subunit">
    <text evidence="10">F-type ATPases have 2 components, CF(1) - the catalytic core - and CF(0) - the membrane proton channel. CF(1) has five subunits: alpha(3), beta(3), gamma(1), delta(1), epsilon(1). CF(0) has three main subunits: a, b and c.</text>
</comment>
<dbReference type="GO" id="GO:0005886">
    <property type="term" value="C:plasma membrane"/>
    <property type="evidence" value="ECO:0007669"/>
    <property type="project" value="UniProtKB-SubCell"/>
</dbReference>
<evidence type="ECO:0000256" key="1">
    <source>
        <dbReference type="ARBA" id="ARBA00003456"/>
    </source>
</evidence>
<comment type="similarity">
    <text evidence="3 10">Belongs to the ATPase gamma chain family.</text>
</comment>
<dbReference type="CDD" id="cd12151">
    <property type="entry name" value="F1-ATPase_gamma"/>
    <property type="match status" value="1"/>
</dbReference>